<evidence type="ECO:0000313" key="7">
    <source>
        <dbReference type="EMBL" id="MBC1178163.1"/>
    </source>
</evidence>
<proteinExistence type="inferred from homology"/>
<feature type="domain" description="Lipase" evidence="6">
    <location>
        <begin position="21"/>
        <end position="201"/>
    </location>
</feature>
<keyword evidence="3" id="KW-0964">Secreted</keyword>
<dbReference type="SUPFAM" id="SSF53474">
    <property type="entry name" value="alpha/beta-Hydrolases"/>
    <property type="match status" value="1"/>
</dbReference>
<dbReference type="InterPro" id="IPR013818">
    <property type="entry name" value="Lipase"/>
</dbReference>
<dbReference type="InterPro" id="IPR029058">
    <property type="entry name" value="AB_hydrolase_fold"/>
</dbReference>
<dbReference type="VEuPathDB" id="VectorBase:LLONM1_004964"/>
<protein>
    <submittedName>
        <fullName evidence="7">Putative triacylglycerol lipase</fullName>
    </submittedName>
</protein>
<evidence type="ECO:0000256" key="5">
    <source>
        <dbReference type="SAM" id="SignalP"/>
    </source>
</evidence>
<dbReference type="PANTHER" id="PTHR11610">
    <property type="entry name" value="LIPASE"/>
    <property type="match status" value="1"/>
</dbReference>
<dbReference type="PANTHER" id="PTHR11610:SF104">
    <property type="entry name" value="AGAP010328-PA"/>
    <property type="match status" value="1"/>
</dbReference>
<reference evidence="7" key="1">
    <citation type="journal article" date="2020" name="BMC">
        <title>Leishmania infection induces a limited differential gene expression in the sand fly midgut.</title>
        <authorList>
            <person name="Coutinho-Abreu I.V."/>
            <person name="Serafim T.D."/>
            <person name="Meneses C."/>
            <person name="Kamhawi S."/>
            <person name="Oliveira F."/>
            <person name="Valenzuela J.G."/>
        </authorList>
    </citation>
    <scope>NUCLEOTIDE SEQUENCE</scope>
    <source>
        <strain evidence="7">Jacobina</strain>
        <tissue evidence="7">Midgut</tissue>
    </source>
</reference>
<keyword evidence="5" id="KW-0732">Signal</keyword>
<evidence type="ECO:0000256" key="3">
    <source>
        <dbReference type="ARBA" id="ARBA00022525"/>
    </source>
</evidence>
<dbReference type="InterPro" id="IPR000734">
    <property type="entry name" value="TAG_lipase"/>
</dbReference>
<evidence type="ECO:0000259" key="6">
    <source>
        <dbReference type="Pfam" id="PF00151"/>
    </source>
</evidence>
<accession>A0A7G3B2F4</accession>
<dbReference type="GO" id="GO:0016298">
    <property type="term" value="F:lipase activity"/>
    <property type="evidence" value="ECO:0007669"/>
    <property type="project" value="InterPro"/>
</dbReference>
<evidence type="ECO:0000256" key="2">
    <source>
        <dbReference type="ARBA" id="ARBA00010701"/>
    </source>
</evidence>
<feature type="chain" id="PRO_5028861952" evidence="5">
    <location>
        <begin position="18"/>
        <end position="306"/>
    </location>
</feature>
<dbReference type="AlphaFoldDB" id="A0A7G3B2F4"/>
<name>A0A7G3B2F4_LUTLO</name>
<dbReference type="GO" id="GO:0016042">
    <property type="term" value="P:lipid catabolic process"/>
    <property type="evidence" value="ECO:0007669"/>
    <property type="project" value="TreeGrafter"/>
</dbReference>
<sequence>MKYFLLLISCFFASAVAEDYAANIHFIVYRDNVPYNLSNTASGNPIEEGLCSAGDQLAMVVYGWTESCSTDWVIDLISNLTEYRGGCIICMDYSHYTQTASYIEYPIIVTQFDGIRDVLKNEMEDLRTFGFDPSLTYMFGMSFGSQVVLQAAGLLTQKIKEIDACDPAQVGFLPYPITPDPKLSADNVQCIHTSGDKGTVQRYCHQDWNMGHCGLYQDAAGLNPLNDHGTCPIFYNSAFRNNFNAIPMPLECLLPKFLQILDFRSLANCVYPSGFKMGYMQRDKQGVCGPNGGNLYAKTTATYPYN</sequence>
<dbReference type="GO" id="GO:0005615">
    <property type="term" value="C:extracellular space"/>
    <property type="evidence" value="ECO:0007669"/>
    <property type="project" value="TreeGrafter"/>
</dbReference>
<organism evidence="7">
    <name type="scientific">Lutzomyia longipalpis</name>
    <name type="common">Sand fly</name>
    <dbReference type="NCBI Taxonomy" id="7200"/>
    <lineage>
        <taxon>Eukaryota</taxon>
        <taxon>Metazoa</taxon>
        <taxon>Ecdysozoa</taxon>
        <taxon>Arthropoda</taxon>
        <taxon>Hexapoda</taxon>
        <taxon>Insecta</taxon>
        <taxon>Pterygota</taxon>
        <taxon>Neoptera</taxon>
        <taxon>Endopterygota</taxon>
        <taxon>Diptera</taxon>
        <taxon>Nematocera</taxon>
        <taxon>Psychodoidea</taxon>
        <taxon>Psychodidae</taxon>
        <taxon>Lutzomyia</taxon>
        <taxon>Lutzomyia</taxon>
    </lineage>
</organism>
<dbReference type="EMBL" id="GITU01009460">
    <property type="protein sequence ID" value="MBC1178163.1"/>
    <property type="molecule type" value="Transcribed_RNA"/>
</dbReference>
<dbReference type="Pfam" id="PF00151">
    <property type="entry name" value="Lipase"/>
    <property type="match status" value="1"/>
</dbReference>
<comment type="subcellular location">
    <subcellularLocation>
        <location evidence="1">Secreted</location>
    </subcellularLocation>
</comment>
<feature type="signal peptide" evidence="5">
    <location>
        <begin position="1"/>
        <end position="17"/>
    </location>
</feature>
<evidence type="ECO:0000256" key="1">
    <source>
        <dbReference type="ARBA" id="ARBA00004613"/>
    </source>
</evidence>
<dbReference type="GO" id="GO:0017171">
    <property type="term" value="F:serine hydrolase activity"/>
    <property type="evidence" value="ECO:0007669"/>
    <property type="project" value="TreeGrafter"/>
</dbReference>
<evidence type="ECO:0000256" key="4">
    <source>
        <dbReference type="RuleBase" id="RU004262"/>
    </source>
</evidence>
<dbReference type="Gene3D" id="3.40.50.1820">
    <property type="entry name" value="alpha/beta hydrolase"/>
    <property type="match status" value="1"/>
</dbReference>
<comment type="similarity">
    <text evidence="2 4">Belongs to the AB hydrolase superfamily. Lipase family.</text>
</comment>